<dbReference type="GO" id="GO:0006955">
    <property type="term" value="P:immune response"/>
    <property type="evidence" value="ECO:0007669"/>
    <property type="project" value="UniProtKB-ARBA"/>
</dbReference>
<dbReference type="InterPro" id="IPR015486">
    <property type="entry name" value="IL-2_rcpt_alpha"/>
</dbReference>
<dbReference type="PANTHER" id="PTHR10573">
    <property type="entry name" value="INTERLEUKIN-2 RECEPTOR ALPHA CHAIN"/>
    <property type="match status" value="1"/>
</dbReference>
<dbReference type="KEGG" id="ocu:100338113"/>
<evidence type="ECO:0000313" key="20">
    <source>
        <dbReference type="Ensembl" id="ENSOCUP00000024442.2"/>
    </source>
</evidence>
<evidence type="ECO:0000256" key="17">
    <source>
        <dbReference type="SAM" id="Phobius"/>
    </source>
</evidence>
<dbReference type="GeneTree" id="ENSGT00390000018872"/>
<evidence type="ECO:0000256" key="5">
    <source>
        <dbReference type="ARBA" id="ARBA00022692"/>
    </source>
</evidence>
<comment type="function">
    <text evidence="1">Receptor for interleukin-2. The receptor is involved in the regulation of immune tolerance by controlling regulatory T cells (TREGs) activity. TREGs suppress the activation and expansion of autoreactive T-cells.</text>
</comment>
<feature type="domain" description="Sushi" evidence="19">
    <location>
        <begin position="22"/>
        <end position="83"/>
    </location>
</feature>
<evidence type="ECO:0000256" key="3">
    <source>
        <dbReference type="ARBA" id="ARBA00013445"/>
    </source>
</evidence>
<feature type="domain" description="Sushi" evidence="19">
    <location>
        <begin position="121"/>
        <end position="184"/>
    </location>
</feature>
<evidence type="ECO:0000256" key="8">
    <source>
        <dbReference type="ARBA" id="ARBA00022859"/>
    </source>
</evidence>
<sequence>MEPRLLLWGLVTFIMVPGFRTDFCDDPPQLSKATFRALAYKIGTMLTCDCEAGFRRVKYGSSYMLCTGNSSHSFWDNRCQCTSNSLRNPENVTTQPEEQTEGKPTEMQSQMEPEDHVDLPGHCKEPPPWEHEAKKRIYHFVVGQTVHYQCVQGFRALQRHPAVSVCKMACEKTSWTLPLLTCAEESQHHQFPGEEEPQASMDAPPESKTSCPVTTTDFQKHTEVATTMETFLFTEEYQIAVAGCVFLLISVLLLSALSWRRKWKKSRRTI</sequence>
<dbReference type="PaxDb" id="9986-ENSOCUP00000024442"/>
<keyword evidence="4 15" id="KW-0768">Sushi</keyword>
<dbReference type="Pfam" id="PF00084">
    <property type="entry name" value="Sushi"/>
    <property type="match status" value="1"/>
</dbReference>
<comment type="caution">
    <text evidence="15">Lacks conserved residue(s) required for the propagation of feature annotation.</text>
</comment>
<evidence type="ECO:0000256" key="4">
    <source>
        <dbReference type="ARBA" id="ARBA00022659"/>
    </source>
</evidence>
<keyword evidence="13" id="KW-0325">Glycoprotein</keyword>
<accession>G1U4W6</accession>
<keyword evidence="8" id="KW-0391">Immunity</keyword>
<evidence type="ECO:0000256" key="7">
    <source>
        <dbReference type="ARBA" id="ARBA00022737"/>
    </source>
</evidence>
<keyword evidence="12" id="KW-0675">Receptor</keyword>
<dbReference type="GO" id="GO:0006954">
    <property type="term" value="P:inflammatory response"/>
    <property type="evidence" value="ECO:0007669"/>
    <property type="project" value="TreeGrafter"/>
</dbReference>
<evidence type="ECO:0000256" key="14">
    <source>
        <dbReference type="ARBA" id="ARBA00025938"/>
    </source>
</evidence>
<evidence type="ECO:0000256" key="6">
    <source>
        <dbReference type="ARBA" id="ARBA00022729"/>
    </source>
</evidence>
<keyword evidence="10 17" id="KW-0472">Membrane</keyword>
<dbReference type="OMA" id="TILNCEC"/>
<dbReference type="GO" id="GO:0004911">
    <property type="term" value="F:interleukin-2 receptor activity"/>
    <property type="evidence" value="ECO:0007669"/>
    <property type="project" value="InterPro"/>
</dbReference>
<dbReference type="HOGENOM" id="CLU_089677_1_0_1"/>
<feature type="disulfide bond" evidence="15">
    <location>
        <begin position="123"/>
        <end position="166"/>
    </location>
</feature>
<evidence type="ECO:0000256" key="1">
    <source>
        <dbReference type="ARBA" id="ARBA00002381"/>
    </source>
</evidence>
<reference evidence="20" key="2">
    <citation type="submission" date="2025-08" db="UniProtKB">
        <authorList>
            <consortium name="Ensembl"/>
        </authorList>
    </citation>
    <scope>IDENTIFICATION</scope>
    <source>
        <strain evidence="20">Thorbecke</strain>
    </source>
</reference>
<dbReference type="InterPro" id="IPR000436">
    <property type="entry name" value="Sushi_SCR_CCP_dom"/>
</dbReference>
<dbReference type="Gene3D" id="2.20.28.230">
    <property type="match status" value="3"/>
</dbReference>
<reference evidence="20 21" key="1">
    <citation type="journal article" date="2011" name="Nature">
        <title>A high-resolution map of human evolutionary constraint using 29 mammals.</title>
        <authorList>
            <person name="Lindblad-Toh K."/>
            <person name="Garber M."/>
            <person name="Zuk O."/>
            <person name="Lin M.F."/>
            <person name="Parker B.J."/>
            <person name="Washietl S."/>
            <person name="Kheradpour P."/>
            <person name="Ernst J."/>
            <person name="Jordan G."/>
            <person name="Mauceli E."/>
            <person name="Ward L.D."/>
            <person name="Lowe C.B."/>
            <person name="Holloway A.K."/>
            <person name="Clamp M."/>
            <person name="Gnerre S."/>
            <person name="Alfoldi J."/>
            <person name="Beal K."/>
            <person name="Chang J."/>
            <person name="Clawson H."/>
            <person name="Cuff J."/>
            <person name="Di Palma F."/>
            <person name="Fitzgerald S."/>
            <person name="Flicek P."/>
            <person name="Guttman M."/>
            <person name="Hubisz M.J."/>
            <person name="Jaffe D.B."/>
            <person name="Jungreis I."/>
            <person name="Kent W.J."/>
            <person name="Kostka D."/>
            <person name="Lara M."/>
            <person name="Martins A.L."/>
            <person name="Massingham T."/>
            <person name="Moltke I."/>
            <person name="Raney B.J."/>
            <person name="Rasmussen M.D."/>
            <person name="Robinson J."/>
            <person name="Stark A."/>
            <person name="Vilella A.J."/>
            <person name="Wen J."/>
            <person name="Xie X."/>
            <person name="Zody M.C."/>
            <person name="Baldwin J."/>
            <person name="Bloom T."/>
            <person name="Chin C.W."/>
            <person name="Heiman D."/>
            <person name="Nicol R."/>
            <person name="Nusbaum C."/>
            <person name="Young S."/>
            <person name="Wilkinson J."/>
            <person name="Worley K.C."/>
            <person name="Kovar C.L."/>
            <person name="Muzny D.M."/>
            <person name="Gibbs R.A."/>
            <person name="Cree A."/>
            <person name="Dihn H.H."/>
            <person name="Fowler G."/>
            <person name="Jhangiani S."/>
            <person name="Joshi V."/>
            <person name="Lee S."/>
            <person name="Lewis L.R."/>
            <person name="Nazareth L.V."/>
            <person name="Okwuonu G."/>
            <person name="Santibanez J."/>
            <person name="Warren W.C."/>
            <person name="Mardis E.R."/>
            <person name="Weinstock G.M."/>
            <person name="Wilson R.K."/>
            <person name="Delehaunty K."/>
            <person name="Dooling D."/>
            <person name="Fronik C."/>
            <person name="Fulton L."/>
            <person name="Fulton B."/>
            <person name="Graves T."/>
            <person name="Minx P."/>
            <person name="Sodergren E."/>
            <person name="Birney E."/>
            <person name="Margulies E.H."/>
            <person name="Herrero J."/>
            <person name="Green E.D."/>
            <person name="Haussler D."/>
            <person name="Siepel A."/>
            <person name="Goldman N."/>
            <person name="Pollard K.S."/>
            <person name="Pedersen J.S."/>
            <person name="Lander E.S."/>
            <person name="Kellis M."/>
        </authorList>
    </citation>
    <scope>NUCLEOTIDE SEQUENCE [LARGE SCALE GENOMIC DNA]</scope>
    <source>
        <strain evidence="21">Thorbecke</strain>
    </source>
</reference>
<dbReference type="GO" id="GO:0019976">
    <property type="term" value="F:interleukin-2 binding"/>
    <property type="evidence" value="ECO:0007669"/>
    <property type="project" value="InterPro"/>
</dbReference>
<dbReference type="OrthoDB" id="9833060at2759"/>
<evidence type="ECO:0000256" key="12">
    <source>
        <dbReference type="ARBA" id="ARBA00023170"/>
    </source>
</evidence>
<organism evidence="20 21">
    <name type="scientific">Oryctolagus cuniculus</name>
    <name type="common">Rabbit</name>
    <dbReference type="NCBI Taxonomy" id="9986"/>
    <lineage>
        <taxon>Eukaryota</taxon>
        <taxon>Metazoa</taxon>
        <taxon>Chordata</taxon>
        <taxon>Craniata</taxon>
        <taxon>Vertebrata</taxon>
        <taxon>Euteleostomi</taxon>
        <taxon>Mammalia</taxon>
        <taxon>Eutheria</taxon>
        <taxon>Euarchontoglires</taxon>
        <taxon>Glires</taxon>
        <taxon>Lagomorpha</taxon>
        <taxon>Leporidae</taxon>
        <taxon>Oryctolagus</taxon>
    </lineage>
</organism>
<evidence type="ECO:0000256" key="15">
    <source>
        <dbReference type="PROSITE-ProRule" id="PRU00302"/>
    </source>
</evidence>
<dbReference type="PANTHER" id="PTHR10573:SF0">
    <property type="entry name" value="INTERLEUKIN-2 RECEPTOR SUBUNIT ALPHA"/>
    <property type="match status" value="1"/>
</dbReference>
<dbReference type="Bgee" id="ENSOCUG00000026402">
    <property type="expression patterns" value="Expressed in blood and 8 other cell types or tissues"/>
</dbReference>
<evidence type="ECO:0000313" key="21">
    <source>
        <dbReference type="Proteomes" id="UP000001811"/>
    </source>
</evidence>
<dbReference type="AlphaFoldDB" id="G1U4W6"/>
<dbReference type="GO" id="GO:0002682">
    <property type="term" value="P:regulation of immune system process"/>
    <property type="evidence" value="ECO:0007669"/>
    <property type="project" value="UniProtKB-ARBA"/>
</dbReference>
<name>G1U4W6_RABIT</name>
<feature type="compositionally biased region" description="Polar residues" evidence="16">
    <location>
        <begin position="86"/>
        <end position="97"/>
    </location>
</feature>
<dbReference type="eggNOG" id="ENOG502SUAG">
    <property type="taxonomic scope" value="Eukaryota"/>
</dbReference>
<dbReference type="GO" id="GO:0016020">
    <property type="term" value="C:membrane"/>
    <property type="evidence" value="ECO:0007669"/>
    <property type="project" value="UniProtKB-SubCell"/>
</dbReference>
<reference evidence="20" key="3">
    <citation type="submission" date="2025-09" db="UniProtKB">
        <authorList>
            <consortium name="Ensembl"/>
        </authorList>
    </citation>
    <scope>IDENTIFICATION</scope>
    <source>
        <strain evidence="20">Thorbecke</strain>
    </source>
</reference>
<proteinExistence type="predicted"/>
<feature type="region of interest" description="Disordered" evidence="16">
    <location>
        <begin position="86"/>
        <end position="121"/>
    </location>
</feature>
<feature type="signal peptide" evidence="18">
    <location>
        <begin position="1"/>
        <end position="21"/>
    </location>
</feature>
<comment type="subcellular location">
    <subcellularLocation>
        <location evidence="2">Membrane</location>
        <topology evidence="2">Single-pass type I membrane protein</topology>
    </subcellularLocation>
</comment>
<evidence type="ECO:0000256" key="9">
    <source>
        <dbReference type="ARBA" id="ARBA00022989"/>
    </source>
</evidence>
<dbReference type="PROSITE" id="PS50923">
    <property type="entry name" value="SUSHI"/>
    <property type="match status" value="2"/>
</dbReference>
<feature type="transmembrane region" description="Helical" evidence="17">
    <location>
        <begin position="237"/>
        <end position="259"/>
    </location>
</feature>
<evidence type="ECO:0000259" key="19">
    <source>
        <dbReference type="PROSITE" id="PS50923"/>
    </source>
</evidence>
<comment type="subunit">
    <text evidence="14">Non-covalent dimer of an alpha and a beta subunit. IL2R exists in 3 different forms: a high affinity dimer, an intermediate affinity monomer (beta subunit), and a low affinity monomer (alpha subunit). The high and intermediate affinity forms also associate with a gamma subunit.</text>
</comment>
<feature type="region of interest" description="Disordered" evidence="16">
    <location>
        <begin position="188"/>
        <end position="213"/>
    </location>
</feature>
<evidence type="ECO:0000256" key="16">
    <source>
        <dbReference type="SAM" id="MobiDB-lite"/>
    </source>
</evidence>
<dbReference type="CDD" id="cd00033">
    <property type="entry name" value="CCP"/>
    <property type="match status" value="1"/>
</dbReference>
<keyword evidence="5 17" id="KW-0812">Transmembrane</keyword>
<feature type="chain" id="PRO_5003423264" description="Interleukin-2 receptor subunit alpha" evidence="18">
    <location>
        <begin position="22"/>
        <end position="270"/>
    </location>
</feature>
<evidence type="ECO:0000256" key="2">
    <source>
        <dbReference type="ARBA" id="ARBA00004479"/>
    </source>
</evidence>
<keyword evidence="9 17" id="KW-1133">Transmembrane helix</keyword>
<evidence type="ECO:0000256" key="11">
    <source>
        <dbReference type="ARBA" id="ARBA00023157"/>
    </source>
</evidence>
<dbReference type="SUPFAM" id="SSF57535">
    <property type="entry name" value="Complement control module/SCR domain"/>
    <property type="match status" value="2"/>
</dbReference>
<dbReference type="Ensembl" id="ENSOCUT00000021176.3">
    <property type="protein sequence ID" value="ENSOCUP00000024442.2"/>
    <property type="gene ID" value="ENSOCUG00000026402.3"/>
</dbReference>
<evidence type="ECO:0000256" key="10">
    <source>
        <dbReference type="ARBA" id="ARBA00023136"/>
    </source>
</evidence>
<keyword evidence="6 18" id="KW-0732">Signal</keyword>
<keyword evidence="7" id="KW-0677">Repeat</keyword>
<keyword evidence="11 15" id="KW-1015">Disulfide bond</keyword>
<evidence type="ECO:0000256" key="13">
    <source>
        <dbReference type="ARBA" id="ARBA00023180"/>
    </source>
</evidence>
<evidence type="ECO:0000256" key="18">
    <source>
        <dbReference type="SAM" id="SignalP"/>
    </source>
</evidence>
<dbReference type="InterPro" id="IPR035976">
    <property type="entry name" value="Sushi/SCR/CCP_sf"/>
</dbReference>
<protein>
    <recommendedName>
        <fullName evidence="3">Interleukin-2 receptor subunit alpha</fullName>
    </recommendedName>
</protein>
<dbReference type="Proteomes" id="UP000001811">
    <property type="component" value="Unplaced"/>
</dbReference>
<dbReference type="FunFam" id="2.20.28.230:FF:000002">
    <property type="entry name" value="Interleukin-2 receptor subunit alpha"/>
    <property type="match status" value="1"/>
</dbReference>
<dbReference type="SMART" id="SM00032">
    <property type="entry name" value="CCP"/>
    <property type="match status" value="2"/>
</dbReference>
<gene>
    <name evidence="20" type="primary">IL2RA</name>
</gene>
<keyword evidence="21" id="KW-1185">Reference proteome</keyword>